<dbReference type="GO" id="GO:0140359">
    <property type="term" value="F:ABC-type transporter activity"/>
    <property type="evidence" value="ECO:0007669"/>
    <property type="project" value="InterPro"/>
</dbReference>
<feature type="non-terminal residue" evidence="9">
    <location>
        <position position="1"/>
    </location>
</feature>
<evidence type="ECO:0000256" key="1">
    <source>
        <dbReference type="ARBA" id="ARBA00022448"/>
    </source>
</evidence>
<evidence type="ECO:0000256" key="3">
    <source>
        <dbReference type="ARBA" id="ARBA00022741"/>
    </source>
</evidence>
<dbReference type="GeneID" id="25911056"/>
<keyword evidence="4" id="KW-0067">ATP-binding</keyword>
<dbReference type="PANTHER" id="PTHR24223">
    <property type="entry name" value="ATP-BINDING CASSETTE SUB-FAMILY C"/>
    <property type="match status" value="1"/>
</dbReference>
<organism evidence="9 10">
    <name type="scientific">Sphaeroforma arctica JP610</name>
    <dbReference type="NCBI Taxonomy" id="667725"/>
    <lineage>
        <taxon>Eukaryota</taxon>
        <taxon>Ichthyosporea</taxon>
        <taxon>Ichthyophonida</taxon>
        <taxon>Sphaeroforma</taxon>
    </lineage>
</organism>
<accession>A0A0L0FKH2</accession>
<dbReference type="Proteomes" id="UP000054560">
    <property type="component" value="Unassembled WGS sequence"/>
</dbReference>
<keyword evidence="5 7" id="KW-1133">Transmembrane helix</keyword>
<dbReference type="InterPro" id="IPR011527">
    <property type="entry name" value="ABC1_TM_dom"/>
</dbReference>
<dbReference type="OrthoDB" id="6500128at2759"/>
<dbReference type="EMBL" id="KQ242891">
    <property type="protein sequence ID" value="KNC76971.1"/>
    <property type="molecule type" value="Genomic_DNA"/>
</dbReference>
<keyword evidence="1" id="KW-0813">Transport</keyword>
<keyword evidence="6 7" id="KW-0472">Membrane</keyword>
<keyword evidence="10" id="KW-1185">Reference proteome</keyword>
<proteinExistence type="predicted"/>
<evidence type="ECO:0000313" key="9">
    <source>
        <dbReference type="EMBL" id="KNC76971.1"/>
    </source>
</evidence>
<feature type="domain" description="ABC transmembrane type-1" evidence="8">
    <location>
        <begin position="1"/>
        <end position="162"/>
    </location>
</feature>
<evidence type="ECO:0000256" key="2">
    <source>
        <dbReference type="ARBA" id="ARBA00022692"/>
    </source>
</evidence>
<evidence type="ECO:0000256" key="4">
    <source>
        <dbReference type="ARBA" id="ARBA00022840"/>
    </source>
</evidence>
<evidence type="ECO:0000256" key="6">
    <source>
        <dbReference type="ARBA" id="ARBA00023136"/>
    </source>
</evidence>
<gene>
    <name evidence="9" type="ORF">SARC_10552</name>
</gene>
<sequence length="182" mass="20430">FTPGQVLNLTSTDIDRLLNFFPSFHELWSLPIQIVVGTVLLYQQLGVATFAALILAVLLAPANRLIAVRIGRLSENLMQKKDVRVALTSAALHNAYFIKLKTLGRSMVNRIRVVRSQELRYLTQRKYLDALCVYFWASTPVVMSLVTFAVYVRLGGQLDSAQSHKHFGSMLAHPYAHMQSAV</sequence>
<dbReference type="SUPFAM" id="SSF90123">
    <property type="entry name" value="ABC transporter transmembrane region"/>
    <property type="match status" value="1"/>
</dbReference>
<protein>
    <recommendedName>
        <fullName evidence="8">ABC transmembrane type-1 domain-containing protein</fullName>
    </recommendedName>
</protein>
<dbReference type="InterPro" id="IPR036640">
    <property type="entry name" value="ABC1_TM_sf"/>
</dbReference>
<reference evidence="9 10" key="1">
    <citation type="submission" date="2011-02" db="EMBL/GenBank/DDBJ databases">
        <title>The Genome Sequence of Sphaeroforma arctica JP610.</title>
        <authorList>
            <consortium name="The Broad Institute Genome Sequencing Platform"/>
            <person name="Russ C."/>
            <person name="Cuomo C."/>
            <person name="Young S.K."/>
            <person name="Zeng Q."/>
            <person name="Gargeya S."/>
            <person name="Alvarado L."/>
            <person name="Berlin A."/>
            <person name="Chapman S.B."/>
            <person name="Chen Z."/>
            <person name="Freedman E."/>
            <person name="Gellesch M."/>
            <person name="Goldberg J."/>
            <person name="Griggs A."/>
            <person name="Gujja S."/>
            <person name="Heilman E."/>
            <person name="Heiman D."/>
            <person name="Howarth C."/>
            <person name="Mehta T."/>
            <person name="Neiman D."/>
            <person name="Pearson M."/>
            <person name="Roberts A."/>
            <person name="Saif S."/>
            <person name="Shea T."/>
            <person name="Shenoy N."/>
            <person name="Sisk P."/>
            <person name="Stolte C."/>
            <person name="Sykes S."/>
            <person name="White J."/>
            <person name="Yandava C."/>
            <person name="Burger G."/>
            <person name="Gray M.W."/>
            <person name="Holland P.W.H."/>
            <person name="King N."/>
            <person name="Lang F.B.F."/>
            <person name="Roger A.J."/>
            <person name="Ruiz-Trillo I."/>
            <person name="Haas B."/>
            <person name="Nusbaum C."/>
            <person name="Birren B."/>
        </authorList>
    </citation>
    <scope>NUCLEOTIDE SEQUENCE [LARGE SCALE GENOMIC DNA]</scope>
    <source>
        <strain evidence="9 10">JP610</strain>
    </source>
</reference>
<evidence type="ECO:0000259" key="8">
    <source>
        <dbReference type="PROSITE" id="PS50929"/>
    </source>
</evidence>
<evidence type="ECO:0000256" key="5">
    <source>
        <dbReference type="ARBA" id="ARBA00022989"/>
    </source>
</evidence>
<dbReference type="RefSeq" id="XP_014150873.1">
    <property type="nucleotide sequence ID" value="XM_014295398.1"/>
</dbReference>
<keyword evidence="2 7" id="KW-0812">Transmembrane</keyword>
<evidence type="ECO:0000256" key="7">
    <source>
        <dbReference type="SAM" id="Phobius"/>
    </source>
</evidence>
<dbReference type="PROSITE" id="PS50929">
    <property type="entry name" value="ABC_TM1F"/>
    <property type="match status" value="1"/>
</dbReference>
<dbReference type="PANTHER" id="PTHR24223:SF330">
    <property type="entry name" value="ATP-BINDING CASSETTE SUB-FAMILY C MEMBER 10"/>
    <property type="match status" value="1"/>
</dbReference>
<feature type="transmembrane region" description="Helical" evidence="7">
    <location>
        <begin position="32"/>
        <end position="60"/>
    </location>
</feature>
<dbReference type="GO" id="GO:0016020">
    <property type="term" value="C:membrane"/>
    <property type="evidence" value="ECO:0007669"/>
    <property type="project" value="InterPro"/>
</dbReference>
<keyword evidence="3" id="KW-0547">Nucleotide-binding</keyword>
<dbReference type="Pfam" id="PF00664">
    <property type="entry name" value="ABC_membrane"/>
    <property type="match status" value="1"/>
</dbReference>
<dbReference type="AlphaFoldDB" id="A0A0L0FKH2"/>
<dbReference type="Gene3D" id="1.20.1560.10">
    <property type="entry name" value="ABC transporter type 1, transmembrane domain"/>
    <property type="match status" value="1"/>
</dbReference>
<dbReference type="eggNOG" id="KOG0054">
    <property type="taxonomic scope" value="Eukaryota"/>
</dbReference>
<evidence type="ECO:0000313" key="10">
    <source>
        <dbReference type="Proteomes" id="UP000054560"/>
    </source>
</evidence>
<feature type="transmembrane region" description="Helical" evidence="7">
    <location>
        <begin position="127"/>
        <end position="152"/>
    </location>
</feature>
<dbReference type="GO" id="GO:0005524">
    <property type="term" value="F:ATP binding"/>
    <property type="evidence" value="ECO:0007669"/>
    <property type="project" value="UniProtKB-KW"/>
</dbReference>
<name>A0A0L0FKH2_9EUKA</name>
<dbReference type="InterPro" id="IPR050173">
    <property type="entry name" value="ABC_transporter_C-like"/>
</dbReference>
<dbReference type="STRING" id="667725.A0A0L0FKH2"/>